<keyword evidence="3" id="KW-0597">Phosphoprotein</keyword>
<keyword evidence="4" id="KW-0808">Transferase</keyword>
<dbReference type="EC" id="2.7.13.3" evidence="2"/>
<keyword evidence="9" id="KW-0812">Transmembrane</keyword>
<evidence type="ECO:0000256" key="8">
    <source>
        <dbReference type="ARBA" id="ARBA00023012"/>
    </source>
</evidence>
<dbReference type="Pfam" id="PF23539">
    <property type="entry name" value="DUF7134"/>
    <property type="match status" value="1"/>
</dbReference>
<evidence type="ECO:0000256" key="7">
    <source>
        <dbReference type="ARBA" id="ARBA00022840"/>
    </source>
</evidence>
<dbReference type="InterPro" id="IPR055558">
    <property type="entry name" value="DUF7134"/>
</dbReference>
<evidence type="ECO:0000259" key="10">
    <source>
        <dbReference type="Pfam" id="PF02518"/>
    </source>
</evidence>
<keyword evidence="6 13" id="KW-0418">Kinase</keyword>
<dbReference type="PANTHER" id="PTHR24421:SF10">
    <property type="entry name" value="NITRATE_NITRITE SENSOR PROTEIN NARQ"/>
    <property type="match status" value="1"/>
</dbReference>
<dbReference type="InterPro" id="IPR036890">
    <property type="entry name" value="HATPase_C_sf"/>
</dbReference>
<feature type="domain" description="Histidine kinase/HSP90-like ATPase" evidence="10">
    <location>
        <begin position="290"/>
        <end position="381"/>
    </location>
</feature>
<name>A0ABX1B2I4_9ACTN</name>
<dbReference type="Gene3D" id="3.30.565.10">
    <property type="entry name" value="Histidine kinase-like ATPase, C-terminal domain"/>
    <property type="match status" value="1"/>
</dbReference>
<keyword evidence="7" id="KW-0067">ATP-binding</keyword>
<evidence type="ECO:0000313" key="14">
    <source>
        <dbReference type="Proteomes" id="UP000696294"/>
    </source>
</evidence>
<feature type="domain" description="DUF7134" evidence="12">
    <location>
        <begin position="4"/>
        <end position="147"/>
    </location>
</feature>
<dbReference type="GO" id="GO:0016301">
    <property type="term" value="F:kinase activity"/>
    <property type="evidence" value="ECO:0007669"/>
    <property type="project" value="UniProtKB-KW"/>
</dbReference>
<dbReference type="Pfam" id="PF07730">
    <property type="entry name" value="HisKA_3"/>
    <property type="match status" value="1"/>
</dbReference>
<dbReference type="InterPro" id="IPR003594">
    <property type="entry name" value="HATPase_dom"/>
</dbReference>
<organism evidence="13 14">
    <name type="scientific">Nonomuraea composti</name>
    <dbReference type="NCBI Taxonomy" id="2720023"/>
    <lineage>
        <taxon>Bacteria</taxon>
        <taxon>Bacillati</taxon>
        <taxon>Actinomycetota</taxon>
        <taxon>Actinomycetes</taxon>
        <taxon>Streptosporangiales</taxon>
        <taxon>Streptosporangiaceae</taxon>
        <taxon>Nonomuraea</taxon>
    </lineage>
</organism>
<accession>A0ABX1B2I4</accession>
<dbReference type="Proteomes" id="UP000696294">
    <property type="component" value="Unassembled WGS sequence"/>
</dbReference>
<feature type="transmembrane region" description="Helical" evidence="9">
    <location>
        <begin position="128"/>
        <end position="149"/>
    </location>
</feature>
<protein>
    <recommendedName>
        <fullName evidence="2">histidine kinase</fullName>
        <ecNumber evidence="2">2.7.13.3</ecNumber>
    </recommendedName>
</protein>
<evidence type="ECO:0000259" key="12">
    <source>
        <dbReference type="Pfam" id="PF23539"/>
    </source>
</evidence>
<evidence type="ECO:0000256" key="9">
    <source>
        <dbReference type="SAM" id="Phobius"/>
    </source>
</evidence>
<evidence type="ECO:0000256" key="4">
    <source>
        <dbReference type="ARBA" id="ARBA00022679"/>
    </source>
</evidence>
<dbReference type="PANTHER" id="PTHR24421">
    <property type="entry name" value="NITRATE/NITRITE SENSOR PROTEIN NARX-RELATED"/>
    <property type="match status" value="1"/>
</dbReference>
<evidence type="ECO:0000256" key="5">
    <source>
        <dbReference type="ARBA" id="ARBA00022741"/>
    </source>
</evidence>
<dbReference type="Pfam" id="PF02518">
    <property type="entry name" value="HATPase_c"/>
    <property type="match status" value="1"/>
</dbReference>
<dbReference type="CDD" id="cd16917">
    <property type="entry name" value="HATPase_UhpB-NarQ-NarX-like"/>
    <property type="match status" value="1"/>
</dbReference>
<evidence type="ECO:0000313" key="13">
    <source>
        <dbReference type="EMBL" id="NJP92034.1"/>
    </source>
</evidence>
<evidence type="ECO:0000256" key="2">
    <source>
        <dbReference type="ARBA" id="ARBA00012438"/>
    </source>
</evidence>
<feature type="transmembrane region" description="Helical" evidence="9">
    <location>
        <begin position="96"/>
        <end position="116"/>
    </location>
</feature>
<keyword evidence="8" id="KW-0902">Two-component regulatory system</keyword>
<dbReference type="Gene3D" id="1.20.5.1930">
    <property type="match status" value="1"/>
</dbReference>
<dbReference type="EMBL" id="JAATEP010000014">
    <property type="protein sequence ID" value="NJP92034.1"/>
    <property type="molecule type" value="Genomic_DNA"/>
</dbReference>
<keyword evidence="9" id="KW-0472">Membrane</keyword>
<evidence type="ECO:0000256" key="1">
    <source>
        <dbReference type="ARBA" id="ARBA00000085"/>
    </source>
</evidence>
<dbReference type="RefSeq" id="WP_168011318.1">
    <property type="nucleotide sequence ID" value="NZ_JAATEP010000014.1"/>
</dbReference>
<dbReference type="InterPro" id="IPR011712">
    <property type="entry name" value="Sig_transdc_His_kin_sub3_dim/P"/>
</dbReference>
<keyword evidence="14" id="KW-1185">Reference proteome</keyword>
<feature type="transmembrane region" description="Helical" evidence="9">
    <location>
        <begin position="35"/>
        <end position="52"/>
    </location>
</feature>
<reference evidence="13 14" key="1">
    <citation type="submission" date="2020-03" db="EMBL/GenBank/DDBJ databases">
        <title>WGS of actinomycetes isolated from Thailand.</title>
        <authorList>
            <person name="Thawai C."/>
        </authorList>
    </citation>
    <scope>NUCLEOTIDE SEQUENCE [LARGE SCALE GENOMIC DNA]</scope>
    <source>
        <strain evidence="13 14">FMUSA5-5</strain>
    </source>
</reference>
<evidence type="ECO:0000256" key="6">
    <source>
        <dbReference type="ARBA" id="ARBA00022777"/>
    </source>
</evidence>
<feature type="domain" description="Signal transduction histidine kinase subgroup 3 dimerisation and phosphoacceptor" evidence="11">
    <location>
        <begin position="173"/>
        <end position="236"/>
    </location>
</feature>
<comment type="caution">
    <text evidence="13">The sequence shown here is derived from an EMBL/GenBank/DDBJ whole genome shotgun (WGS) entry which is preliminary data.</text>
</comment>
<sequence length="383" mass="40860">MVARDAVLAALLCAVDLRTQWTPQSTDRLIGVGPVPWPVIAGYAVAGYAVLAWRRQHPWPVFAAVLAHSLVAQLFLPWRPLLGLLVALYTVVARTSLPRSLIALLGASLSSALIVADEVSDTPPGEQGNMLLVNVILYLVLELAVWGVARITHRSGRELRASEARRQAAVAEERARIARELHDIVAHSVTVIVLQAAGTRRILPAGLPQVEKSLANIEATGRQAMAELRRLLGVLVDAGLRISDGTRELQPHWGIEDLDPVIERIVAAGLSVEVDHRGTARPLDVSVGLAAHRVVSEGLTNALKHGGAGARTVVLLDWKDDELVVSVTDDGRGRHLDDTTPLTGGHGLIGLDERIRAVGGNLRAGPLADGGYRVSARLPLSSG</sequence>
<dbReference type="InterPro" id="IPR050482">
    <property type="entry name" value="Sensor_HK_TwoCompSys"/>
</dbReference>
<evidence type="ECO:0000256" key="3">
    <source>
        <dbReference type="ARBA" id="ARBA00022553"/>
    </source>
</evidence>
<keyword evidence="5" id="KW-0547">Nucleotide-binding</keyword>
<keyword evidence="9" id="KW-1133">Transmembrane helix</keyword>
<gene>
    <name evidence="13" type="ORF">HCN51_21650</name>
</gene>
<comment type="catalytic activity">
    <reaction evidence="1">
        <text>ATP + protein L-histidine = ADP + protein N-phospho-L-histidine.</text>
        <dbReference type="EC" id="2.7.13.3"/>
    </reaction>
</comment>
<dbReference type="SUPFAM" id="SSF55874">
    <property type="entry name" value="ATPase domain of HSP90 chaperone/DNA topoisomerase II/histidine kinase"/>
    <property type="match status" value="1"/>
</dbReference>
<proteinExistence type="predicted"/>
<evidence type="ECO:0000259" key="11">
    <source>
        <dbReference type="Pfam" id="PF07730"/>
    </source>
</evidence>